<evidence type="ECO:0000313" key="1">
    <source>
        <dbReference type="EMBL" id="MBB3891971.1"/>
    </source>
</evidence>
<comment type="caution">
    <text evidence="1">The sequence shown here is derived from an EMBL/GenBank/DDBJ whole genome shotgun (WGS) entry which is preliminary data.</text>
</comment>
<dbReference type="RefSeq" id="WP_183773539.1">
    <property type="nucleotide sequence ID" value="NZ_JACIDK010000003.1"/>
</dbReference>
<dbReference type="Proteomes" id="UP000530564">
    <property type="component" value="Unassembled WGS sequence"/>
</dbReference>
<dbReference type="EMBL" id="JACIDK010000003">
    <property type="protein sequence ID" value="MBB3891971.1"/>
    <property type="molecule type" value="Genomic_DNA"/>
</dbReference>
<sequence>MSKLRRLVDLPGIRDLEDKALMQPRYADADARATYPEIDEVSRTLFGITQDEADDVPRPEGWDRIDRKPVRDQVIAFEAEGWDVTDDKRRPLRMFEHFAPQLWLALRGVAGELPFQAEADPDEAVYSSLAADAAKFRRDRR</sequence>
<protein>
    <submittedName>
        <fullName evidence="1">Uncharacterized protein</fullName>
    </submittedName>
</protein>
<evidence type="ECO:0000313" key="2">
    <source>
        <dbReference type="Proteomes" id="UP000530564"/>
    </source>
</evidence>
<organism evidence="1 2">
    <name type="scientific">Phenylobacterium haematophilum</name>
    <dbReference type="NCBI Taxonomy" id="98513"/>
    <lineage>
        <taxon>Bacteria</taxon>
        <taxon>Pseudomonadati</taxon>
        <taxon>Pseudomonadota</taxon>
        <taxon>Alphaproteobacteria</taxon>
        <taxon>Caulobacterales</taxon>
        <taxon>Caulobacteraceae</taxon>
        <taxon>Phenylobacterium</taxon>
    </lineage>
</organism>
<name>A0A840A3A0_9CAUL</name>
<dbReference type="AlphaFoldDB" id="A0A840A3A0"/>
<reference evidence="1 2" key="1">
    <citation type="submission" date="2020-08" db="EMBL/GenBank/DDBJ databases">
        <title>Genomic Encyclopedia of Type Strains, Phase IV (KMG-IV): sequencing the most valuable type-strain genomes for metagenomic binning, comparative biology and taxonomic classification.</title>
        <authorList>
            <person name="Goeker M."/>
        </authorList>
    </citation>
    <scope>NUCLEOTIDE SEQUENCE [LARGE SCALE GENOMIC DNA]</scope>
    <source>
        <strain evidence="1 2">DSM 21793</strain>
    </source>
</reference>
<accession>A0A840A3A0</accession>
<keyword evidence="2" id="KW-1185">Reference proteome</keyword>
<proteinExistence type="predicted"/>
<gene>
    <name evidence="1" type="ORF">GGQ61_002699</name>
</gene>